<dbReference type="Proteomes" id="UP000019140">
    <property type="component" value="Unassembled WGS sequence"/>
</dbReference>
<dbReference type="NCBIfam" id="NF047593">
    <property type="entry name" value="IS66_ISAeme5_TnpA"/>
    <property type="match status" value="1"/>
</dbReference>
<evidence type="ECO:0008006" key="4">
    <source>
        <dbReference type="Google" id="ProtNLM"/>
    </source>
</evidence>
<dbReference type="HOGENOM" id="CLU_151804_4_2_7"/>
<organism evidence="2 3">
    <name type="scientific">Candidatus Entotheonella gemina</name>
    <dbReference type="NCBI Taxonomy" id="1429439"/>
    <lineage>
        <taxon>Bacteria</taxon>
        <taxon>Pseudomonadati</taxon>
        <taxon>Nitrospinota/Tectimicrobiota group</taxon>
        <taxon>Candidatus Tectimicrobiota</taxon>
        <taxon>Candidatus Entotheonellia</taxon>
        <taxon>Candidatus Entotheonellales</taxon>
        <taxon>Candidatus Entotheonellaceae</taxon>
        <taxon>Candidatus Entotheonella</taxon>
    </lineage>
</organism>
<keyword evidence="3" id="KW-1185">Reference proteome</keyword>
<gene>
    <name evidence="2" type="ORF">ETSY2_47545</name>
</gene>
<evidence type="ECO:0000313" key="3">
    <source>
        <dbReference type="Proteomes" id="UP000019140"/>
    </source>
</evidence>
<accession>W4LDQ8</accession>
<sequence>MAKKSPADREWHERIQSWRDSGLTQSAWCQQHGIRASKFGYWKRKLETPPSEKPMPHSSGFVQAISQPDSAAPSGMAPLSIILPNGVTVSGIDDSNLSLVQRLVRDVL</sequence>
<feature type="region of interest" description="Disordered" evidence="1">
    <location>
        <begin position="46"/>
        <end position="69"/>
    </location>
</feature>
<proteinExistence type="predicted"/>
<name>W4LDQ8_9BACT</name>
<reference evidence="2 3" key="1">
    <citation type="journal article" date="2014" name="Nature">
        <title>An environmental bacterial taxon with a large and distinct metabolic repertoire.</title>
        <authorList>
            <person name="Wilson M.C."/>
            <person name="Mori T."/>
            <person name="Ruckert C."/>
            <person name="Uria A.R."/>
            <person name="Helf M.J."/>
            <person name="Takada K."/>
            <person name="Gernert C."/>
            <person name="Steffens U.A."/>
            <person name="Heycke N."/>
            <person name="Schmitt S."/>
            <person name="Rinke C."/>
            <person name="Helfrich E.J."/>
            <person name="Brachmann A.O."/>
            <person name="Gurgui C."/>
            <person name="Wakimoto T."/>
            <person name="Kracht M."/>
            <person name="Crusemann M."/>
            <person name="Hentschel U."/>
            <person name="Abe I."/>
            <person name="Matsunaga S."/>
            <person name="Kalinowski J."/>
            <person name="Takeyama H."/>
            <person name="Piel J."/>
        </authorList>
    </citation>
    <scope>NUCLEOTIDE SEQUENCE [LARGE SCALE GENOMIC DNA]</scope>
    <source>
        <strain evidence="3">TSY2</strain>
    </source>
</reference>
<dbReference type="EMBL" id="AZHX01002267">
    <property type="protein sequence ID" value="ETW95815.1"/>
    <property type="molecule type" value="Genomic_DNA"/>
</dbReference>
<protein>
    <recommendedName>
        <fullName evidence="4">Transposase</fullName>
    </recommendedName>
</protein>
<dbReference type="AlphaFoldDB" id="W4LDQ8"/>
<evidence type="ECO:0000313" key="2">
    <source>
        <dbReference type="EMBL" id="ETW95815.1"/>
    </source>
</evidence>
<feature type="compositionally biased region" description="Polar residues" evidence="1">
    <location>
        <begin position="60"/>
        <end position="69"/>
    </location>
</feature>
<comment type="caution">
    <text evidence="2">The sequence shown here is derived from an EMBL/GenBank/DDBJ whole genome shotgun (WGS) entry which is preliminary data.</text>
</comment>
<evidence type="ECO:0000256" key="1">
    <source>
        <dbReference type="SAM" id="MobiDB-lite"/>
    </source>
</evidence>